<accession>A0A1Q9DKH1</accession>
<dbReference type="SUPFAM" id="SSF52540">
    <property type="entry name" value="P-loop containing nucleoside triphosphate hydrolases"/>
    <property type="match status" value="2"/>
</dbReference>
<dbReference type="GO" id="GO:0016887">
    <property type="term" value="F:ATP hydrolysis activity"/>
    <property type="evidence" value="ECO:0007669"/>
    <property type="project" value="InterPro"/>
</dbReference>
<dbReference type="PANTHER" id="PTHR22605">
    <property type="entry name" value="RZ-TYPE DOMAIN-CONTAINING PROTEIN"/>
    <property type="match status" value="1"/>
</dbReference>
<protein>
    <submittedName>
        <fullName evidence="1">Uncharacterized protein</fullName>
    </submittedName>
</protein>
<dbReference type="InterPro" id="IPR027417">
    <property type="entry name" value="P-loop_NTPase"/>
</dbReference>
<dbReference type="GO" id="GO:0004842">
    <property type="term" value="F:ubiquitin-protein transferase activity"/>
    <property type="evidence" value="ECO:0007669"/>
    <property type="project" value="InterPro"/>
</dbReference>
<gene>
    <name evidence="1" type="ORF">AK812_SmicGene22227</name>
</gene>
<reference evidence="1 2" key="1">
    <citation type="submission" date="2016-02" db="EMBL/GenBank/DDBJ databases">
        <title>Genome analysis of coral dinoflagellate symbionts highlights evolutionary adaptations to a symbiotic lifestyle.</title>
        <authorList>
            <person name="Aranda M."/>
            <person name="Li Y."/>
            <person name="Liew Y.J."/>
            <person name="Baumgarten S."/>
            <person name="Simakov O."/>
            <person name="Wilson M."/>
            <person name="Piel J."/>
            <person name="Ashoor H."/>
            <person name="Bougouffa S."/>
            <person name="Bajic V.B."/>
            <person name="Ryu T."/>
            <person name="Ravasi T."/>
            <person name="Bayer T."/>
            <person name="Micklem G."/>
            <person name="Kim H."/>
            <person name="Bhak J."/>
            <person name="Lajeunesse T.C."/>
            <person name="Voolstra C.R."/>
        </authorList>
    </citation>
    <scope>NUCLEOTIDE SEQUENCE [LARGE SCALE GENOMIC DNA]</scope>
    <source>
        <strain evidence="1 2">CCMP2467</strain>
    </source>
</reference>
<organism evidence="1 2">
    <name type="scientific">Symbiodinium microadriaticum</name>
    <name type="common">Dinoflagellate</name>
    <name type="synonym">Zooxanthella microadriatica</name>
    <dbReference type="NCBI Taxonomy" id="2951"/>
    <lineage>
        <taxon>Eukaryota</taxon>
        <taxon>Sar</taxon>
        <taxon>Alveolata</taxon>
        <taxon>Dinophyceae</taxon>
        <taxon>Suessiales</taxon>
        <taxon>Symbiodiniaceae</taxon>
        <taxon>Symbiodinium</taxon>
    </lineage>
</organism>
<dbReference type="EMBL" id="LSRX01000496">
    <property type="protein sequence ID" value="OLP95640.1"/>
    <property type="molecule type" value="Genomic_DNA"/>
</dbReference>
<keyword evidence="2" id="KW-1185">Reference proteome</keyword>
<dbReference type="InterPro" id="IPR031248">
    <property type="entry name" value="RNF213"/>
</dbReference>
<evidence type="ECO:0000313" key="1">
    <source>
        <dbReference type="EMBL" id="OLP95640.1"/>
    </source>
</evidence>
<evidence type="ECO:0000313" key="2">
    <source>
        <dbReference type="Proteomes" id="UP000186817"/>
    </source>
</evidence>
<dbReference type="Proteomes" id="UP000186817">
    <property type="component" value="Unassembled WGS sequence"/>
</dbReference>
<sequence>MQPKIVPFIDDRALAAIIYADAFYKPGETRSTVRPAGHIPAEVPIKPGTRGLNGWGYMCPGSETRSSEDCGMAPAEFLELFSSRKAFILAGKLPARWLAFIHNVAGQWALTKGYGKDEAASGELAAFCSTGARCDRLQRVPCKAMSCGDLSMATSMGWTRMRTPTVEKNSFLQFFDVIFGNSQQVSIAIPSQPFDWKDFLFYGRGIMKEAPNAAIDAMQRHNGSLPRLQHHPDLQHILLHCASLRHALDIAWTFADRPEKFVSKMGAYVSVRRGCEDLEADDECRVIQDVLVNGECLSQEGLSQWLHVALTRHLSRDLVQLLELLVPVSYPDKILQALHNIRQKAPQPLCVDMGHACTFVQNHPDHWLSSWLLSNMCCYVGHSRFACITSFNWDSLVSAAGAVLAAGGEDFRGELGLLWAVHTLKSFQGSGHPANFLAALLRLLRQPWCGASKDAFTQQGRTGELKQLLQRDIPSLVELPFEFWQELLHEEEPVSAAWASSCGAWFVHAIAIASLRCYPQLCTEHAMHSYEMAEKVLTTMDRFIRSCPDGPTCKSLFVVVVLLRSMAPVLAHFDLANSVELSALPEISASLKTALCFHRNLVNAGYEEDSQPFWSELLKPLVSFFEGAKQVLSHDIESLTVETADQLFQSRVRWMQIQDVMRECQGWVAPEDVFDRRQYEQEHAEVAQLSKILQWLADRDIEGCAGLLQEIDLGASSLTLKRLRTHRSRVQRELRPLQSNLKLLQHFVDRESQFFNAAVLLQATEHPGQTMADAALWVDQTDRLIQALLRTDIKLQDAKVFIDMTQQVNIPDELAKITSFEGYAHTSEELPATIQRALKLLQYSVAAHVVAAVAKGFGLVPDDDPDIRYIELESQRRPNRLLREAPKEYEKLEQLFRCPEGSLRDIHFSLIAKFRDCSAVIDFFKEIEYVSVKGQHHFEQIKNSLTIQLRGQNVERMLLNEVLEVCRLVTPFLTRCNSLADFVKNLVVGLGDLQPRHLEIASRVHDQLGLVRRWFSRVQGKSWENAMATSRALDETGTFVVQLNALEGKPHSACVNYLFDGSRSVRASSSKVRMSEAETRELLRQLVFHSKGRSNQADGQSDCYNAARTCSRKLKKVFEILQCLQDLEASGHPEFQLKELEFSLGGSLSTLSGEAEDLKRRQDAWKSLLQSSRVQCELLSLFDSRELFVLIALSTPGHAQRKRVVESLLGQTEWPEDENNRKSLEATLAAQCLENVLHSLRDLAVVPNDLMQRLMNFWNSKSLPTEALPLEQAMKQLKKTLEKLGIQAAKRALGSVSQGHYQAAMSLPADSWRSEISLLARAGAKSDRCILRCHPSLQLHGLDDFFQRVELVSGGTFVVLGVNSLPLPLQKRVQEIQCQLHDKEKAHGRVFYTYTGIQVPPQPDFIHEMTVQLLDDDELRSAFGTRKDSITVVYGPAGSGKTDMLHSTLGSDTPLLSITAHFDEKRAQVTMNRLAAQDRGIGLKISEDANHLYVNRLLFDLLICRTWRLSSNGSVFAAGPSKRLTWCIEVPDLTSDGRPTEDMSPAASTLHIFPVLNICHAELKMICDNTHQLRIGTAEHFVAKFLQAGLPPLQGGQRAIDKLGFNVPVRHPEVVDDFVCRQLIYDAFRTSCSQTPNKRNIKSFVRYLERRFRFFESDFYIYNTKYSGLGSAVFDQMIREAAMLTATGLGVGASHTPKPMLVYDSGWALYLFEGRGEVPRDLIKYVADGRQYLQQPGRDMCDNGAAMLAWTLDLQEREVKEACCELGFVLVEDFTFRLLCIHERRLAGEPVIIEGLTGVGKTFPIKVYAHLLNYKLLKKDSDFDEAPRTTWRVKTWLRESILPRIGDQQKRHELNNRLLESSWTDTALLVELFEKLQEELDELQRQDTAELLAPPESLADELWEKVAEWLDQCPLLEASPRLREYLEEMSPTPGNARELLSQFLQCPVASVFHRLLLHPDLNVPGLENFLGPILDLAKRVPRVKQVVLFDELNTSEILGILNEIIVDHTFQGVVLPDNLFFLGCMNPYTPRNSATGDGLGDQALAHREEYFVHKLPTSMMAHRWQFPPLERTELQEFVKQKIKLQFRGCSFLGEHLENQFALLMCKSQELFLQKVGQSSVSQRDLQRCLIVLEYFQRHWPGSERPNDRVMRCILLSLAVVYYFRLSDGCNYGMGDEAVTGHDLKQELCELVQQVVGMNFQEEVTYGVNCYISEQNFLLPEGVALNRDLKENLFAMLITTQTKLASCILGSPGRGKTLAFEVLVQNLRGAQSPKEFCKRFRAVDPFFYQCSPDSKAAEIEDILSGATRREQMYEQHGGKERCVPFFDEAQLPQECRMVMKPLHDVLDERQVATIIVSGSPLDAANMNRMSIFIRHTQTLEDFMEIGLGVLGKSGIGRLAA</sequence>
<proteinExistence type="predicted"/>
<comment type="caution">
    <text evidence="1">The sequence shown here is derived from an EMBL/GenBank/DDBJ whole genome shotgun (WGS) entry which is preliminary data.</text>
</comment>
<dbReference type="OrthoDB" id="2423195at2759"/>
<name>A0A1Q9DKH1_SYMMI</name>
<dbReference type="PANTHER" id="PTHR22605:SF1">
    <property type="entry name" value="RZ-TYPE DOMAIN-CONTAINING PROTEIN"/>
    <property type="match status" value="1"/>
</dbReference>